<dbReference type="InterPro" id="IPR036866">
    <property type="entry name" value="RibonucZ/Hydroxyglut_hydro"/>
</dbReference>
<name>A0ABQ4R674_9HYPH</name>
<evidence type="ECO:0000313" key="7">
    <source>
        <dbReference type="EMBL" id="GJD53148.1"/>
    </source>
</evidence>
<protein>
    <submittedName>
        <fullName evidence="7">N-acyl homoserine lactonase AttM</fullName>
    </submittedName>
</protein>
<dbReference type="Gene3D" id="3.60.15.10">
    <property type="entry name" value="Ribonuclease Z/Hydroxyacylglutathione hydrolase-like"/>
    <property type="match status" value="1"/>
</dbReference>
<dbReference type="SUPFAM" id="SSF56281">
    <property type="entry name" value="Metallo-hydrolase/oxidoreductase"/>
    <property type="match status" value="1"/>
</dbReference>
<evidence type="ECO:0000313" key="8">
    <source>
        <dbReference type="Proteomes" id="UP001055167"/>
    </source>
</evidence>
<dbReference type="RefSeq" id="WP_128565540.1">
    <property type="nucleotide sequence ID" value="NZ_BPQH01000025.1"/>
</dbReference>
<keyword evidence="5" id="KW-0862">Zinc</keyword>
<comment type="caution">
    <text evidence="7">The sequence shown here is derived from an EMBL/GenBank/DDBJ whole genome shotgun (WGS) entry which is preliminary data.</text>
</comment>
<proteinExistence type="inferred from homology"/>
<organism evidence="7 8">
    <name type="scientific">Methylobacterium crusticola</name>
    <dbReference type="NCBI Taxonomy" id="1697972"/>
    <lineage>
        <taxon>Bacteria</taxon>
        <taxon>Pseudomonadati</taxon>
        <taxon>Pseudomonadota</taxon>
        <taxon>Alphaproteobacteria</taxon>
        <taxon>Hyphomicrobiales</taxon>
        <taxon>Methylobacteriaceae</taxon>
        <taxon>Methylobacterium</taxon>
    </lineage>
</organism>
<dbReference type="CDD" id="cd07729">
    <property type="entry name" value="AHL_lactonase_MBL-fold"/>
    <property type="match status" value="1"/>
</dbReference>
<keyword evidence="3" id="KW-0479">Metal-binding</keyword>
<reference evidence="7" key="2">
    <citation type="submission" date="2021-08" db="EMBL/GenBank/DDBJ databases">
        <authorList>
            <person name="Tani A."/>
            <person name="Ola A."/>
            <person name="Ogura Y."/>
            <person name="Katsura K."/>
            <person name="Hayashi T."/>
        </authorList>
    </citation>
    <scope>NUCLEOTIDE SEQUENCE</scope>
    <source>
        <strain evidence="7">KCTC 52305</strain>
    </source>
</reference>
<gene>
    <name evidence="7" type="primary">attM_2</name>
    <name evidence="7" type="ORF">OPKNFCMD_5919</name>
</gene>
<feature type="domain" description="Metallo-beta-lactamase" evidence="6">
    <location>
        <begin position="31"/>
        <end position="237"/>
    </location>
</feature>
<dbReference type="Proteomes" id="UP001055167">
    <property type="component" value="Unassembled WGS sequence"/>
</dbReference>
<dbReference type="EMBL" id="BPQH01000025">
    <property type="protein sequence ID" value="GJD53148.1"/>
    <property type="molecule type" value="Genomic_DNA"/>
</dbReference>
<dbReference type="InterPro" id="IPR051013">
    <property type="entry name" value="MBL_superfamily_lactonases"/>
</dbReference>
<accession>A0ABQ4R674</accession>
<dbReference type="PANTHER" id="PTHR42978:SF2">
    <property type="entry name" value="102 KBASES UNSTABLE REGION: FROM 1 TO 119443"/>
    <property type="match status" value="1"/>
</dbReference>
<dbReference type="SMART" id="SM00849">
    <property type="entry name" value="Lactamase_B"/>
    <property type="match status" value="1"/>
</dbReference>
<evidence type="ECO:0000256" key="1">
    <source>
        <dbReference type="ARBA" id="ARBA00001947"/>
    </source>
</evidence>
<sequence length="253" mass="27106">MKMHALSGGRLRMRRSIYVPGAARAETIELPVSAFLMRHPQGNVLFDSGCHPAVAEDAEARWGGMAKVMTPVAPPSDNVIQGLGRIGLAPGDVDVVVCSHLHSDHCGCNGFFGKATVICHAAELAAARAPDAVQMGYLAVDWEPATPFREIEGQHDVFGDARIVLVPVPGHTPGTVAALVNLDRDGSFLLASDAASLRATLEREVVPRNTWDTDRALASLAEIRRIAAAGATVLFGHDDEQWRTLRKGEDAYE</sequence>
<evidence type="ECO:0000256" key="4">
    <source>
        <dbReference type="ARBA" id="ARBA00022801"/>
    </source>
</evidence>
<dbReference type="PANTHER" id="PTHR42978">
    <property type="entry name" value="QUORUM-QUENCHING LACTONASE YTNP-RELATED-RELATED"/>
    <property type="match status" value="1"/>
</dbReference>
<evidence type="ECO:0000259" key="6">
    <source>
        <dbReference type="SMART" id="SM00849"/>
    </source>
</evidence>
<comment type="cofactor">
    <cofactor evidence="1">
        <name>Zn(2+)</name>
        <dbReference type="ChEBI" id="CHEBI:29105"/>
    </cofactor>
</comment>
<comment type="similarity">
    <text evidence="2">Belongs to the metallo-beta-lactamase superfamily.</text>
</comment>
<evidence type="ECO:0000256" key="3">
    <source>
        <dbReference type="ARBA" id="ARBA00022723"/>
    </source>
</evidence>
<keyword evidence="4" id="KW-0378">Hydrolase</keyword>
<evidence type="ECO:0000256" key="5">
    <source>
        <dbReference type="ARBA" id="ARBA00022833"/>
    </source>
</evidence>
<evidence type="ECO:0000256" key="2">
    <source>
        <dbReference type="ARBA" id="ARBA00007749"/>
    </source>
</evidence>
<reference evidence="7" key="1">
    <citation type="journal article" date="2021" name="Front. Microbiol.">
        <title>Comprehensive Comparative Genomics and Phenotyping of Methylobacterium Species.</title>
        <authorList>
            <person name="Alessa O."/>
            <person name="Ogura Y."/>
            <person name="Fujitani Y."/>
            <person name="Takami H."/>
            <person name="Hayashi T."/>
            <person name="Sahin N."/>
            <person name="Tani A."/>
        </authorList>
    </citation>
    <scope>NUCLEOTIDE SEQUENCE</scope>
    <source>
        <strain evidence="7">KCTC 52305</strain>
    </source>
</reference>
<keyword evidence="8" id="KW-1185">Reference proteome</keyword>
<dbReference type="InterPro" id="IPR001279">
    <property type="entry name" value="Metallo-B-lactamas"/>
</dbReference>
<dbReference type="Pfam" id="PF00753">
    <property type="entry name" value="Lactamase_B"/>
    <property type="match status" value="1"/>
</dbReference>